<sequence>MNLKALAPEKYTRIAVAYGFADREVAREAKDLKEAVRFLRRGVEEGALYGVVVWVLEETEDYTLERRVFIHF</sequence>
<dbReference type="AlphaFoldDB" id="A0A7C5REU1"/>
<gene>
    <name evidence="1" type="ORF">ENM28_05795</name>
</gene>
<organism evidence="1">
    <name type="scientific">Thermus caliditerrae</name>
    <dbReference type="NCBI Taxonomy" id="1330700"/>
    <lineage>
        <taxon>Bacteria</taxon>
        <taxon>Thermotogati</taxon>
        <taxon>Deinococcota</taxon>
        <taxon>Deinococci</taxon>
        <taxon>Thermales</taxon>
        <taxon>Thermaceae</taxon>
        <taxon>Thermus</taxon>
    </lineage>
</organism>
<reference evidence="1" key="1">
    <citation type="journal article" date="2020" name="mSystems">
        <title>Genome- and Community-Level Interaction Insights into Carbon Utilization and Element Cycling Functions of Hydrothermarchaeota in Hydrothermal Sediment.</title>
        <authorList>
            <person name="Zhou Z."/>
            <person name="Liu Y."/>
            <person name="Xu W."/>
            <person name="Pan J."/>
            <person name="Luo Z.H."/>
            <person name="Li M."/>
        </authorList>
    </citation>
    <scope>NUCLEOTIDE SEQUENCE [LARGE SCALE GENOMIC DNA]</scope>
    <source>
        <strain evidence="1">SpSt-1071</strain>
    </source>
</reference>
<accession>A0A7C5REU1</accession>
<proteinExistence type="predicted"/>
<comment type="caution">
    <text evidence="1">The sequence shown here is derived from an EMBL/GenBank/DDBJ whole genome shotgun (WGS) entry which is preliminary data.</text>
</comment>
<protein>
    <submittedName>
        <fullName evidence="1">Uncharacterized protein</fullName>
    </submittedName>
</protein>
<dbReference type="EMBL" id="DRXE01000217">
    <property type="protein sequence ID" value="HHM68204.1"/>
    <property type="molecule type" value="Genomic_DNA"/>
</dbReference>
<evidence type="ECO:0000313" key="1">
    <source>
        <dbReference type="EMBL" id="HHM68204.1"/>
    </source>
</evidence>
<name>A0A7C5REU1_9DEIN</name>